<comment type="caution">
    <text evidence="2">Lacks conserved residue(s) required for the propagation of feature annotation.</text>
</comment>
<proteinExistence type="predicted"/>
<dbReference type="InterPro" id="IPR002641">
    <property type="entry name" value="PNPLA_dom"/>
</dbReference>
<sequence length="278" mass="29750">MFDAVVFAGGGNRCYWQGGFYEAAAARLGLSPKLVVGASAGAFAAAYSLLEAGPATRARVIRACDPKLKNFDFAAWRAGKPLCPVGPMFRELLEQTIDAKAFSRLQNMTDFRIAVSRLPRGLSPPIGAAIGIGVYQLEKQLFHPVHPRFGRALGFRPEFVAAGSLNDPQQLHEALMASSGVPPFMPVTNVAGRPAFDGGLVDNVPVEPLAPIEAAGGRSLVLLSRVYQTIPQVNGRIYVQPSQKIGVGQFDIRNPDGIRDAYELGLKDGDAFASSLNR</sequence>
<dbReference type="GO" id="GO:0016787">
    <property type="term" value="F:hydrolase activity"/>
    <property type="evidence" value="ECO:0007669"/>
    <property type="project" value="UniProtKB-UniRule"/>
</dbReference>
<dbReference type="eggNOG" id="COG1752">
    <property type="taxonomic scope" value="Bacteria"/>
</dbReference>
<dbReference type="PATRIC" id="fig|883078.3.peg.1986"/>
<dbReference type="Gene3D" id="3.40.1090.10">
    <property type="entry name" value="Cytosolic phospholipase A2 catalytic domain"/>
    <property type="match status" value="2"/>
</dbReference>
<dbReference type="SUPFAM" id="SSF52151">
    <property type="entry name" value="FabD/lysophospholipase-like"/>
    <property type="match status" value="1"/>
</dbReference>
<dbReference type="PROSITE" id="PS51635">
    <property type="entry name" value="PNPLA"/>
    <property type="match status" value="1"/>
</dbReference>
<keyword evidence="1 2" id="KW-0443">Lipid metabolism</keyword>
<evidence type="ECO:0000313" key="4">
    <source>
        <dbReference type="EMBL" id="EKS38095.1"/>
    </source>
</evidence>
<name>K8PET9_9BRAD</name>
<accession>K8PET9</accession>
<dbReference type="Proteomes" id="UP000001096">
    <property type="component" value="Unassembled WGS sequence"/>
</dbReference>
<evidence type="ECO:0000256" key="1">
    <source>
        <dbReference type="ARBA" id="ARBA00023098"/>
    </source>
</evidence>
<feature type="domain" description="PNPLA" evidence="3">
    <location>
        <begin position="5"/>
        <end position="210"/>
    </location>
</feature>
<comment type="caution">
    <text evidence="4">The sequence shown here is derived from an EMBL/GenBank/DDBJ whole genome shotgun (WGS) entry which is preliminary data.</text>
</comment>
<dbReference type="Pfam" id="PF01734">
    <property type="entry name" value="Patatin"/>
    <property type="match status" value="1"/>
</dbReference>
<protein>
    <recommendedName>
        <fullName evidence="3">PNPLA domain-containing protein</fullName>
    </recommendedName>
</protein>
<feature type="short sequence motif" description="DGA/G" evidence="2">
    <location>
        <begin position="197"/>
        <end position="199"/>
    </location>
</feature>
<keyword evidence="5" id="KW-1185">Reference proteome</keyword>
<dbReference type="EMBL" id="AGWX01000003">
    <property type="protein sequence ID" value="EKS38095.1"/>
    <property type="molecule type" value="Genomic_DNA"/>
</dbReference>
<organism evidence="4 5">
    <name type="scientific">Afipia broomeae ATCC 49717</name>
    <dbReference type="NCBI Taxonomy" id="883078"/>
    <lineage>
        <taxon>Bacteria</taxon>
        <taxon>Pseudomonadati</taxon>
        <taxon>Pseudomonadota</taxon>
        <taxon>Alphaproteobacteria</taxon>
        <taxon>Hyphomicrobiales</taxon>
        <taxon>Nitrobacteraceae</taxon>
        <taxon>Afipia</taxon>
    </lineage>
</organism>
<feature type="short sequence motif" description="GXSXG" evidence="2">
    <location>
        <begin position="37"/>
        <end position="41"/>
    </location>
</feature>
<gene>
    <name evidence="4" type="ORF">HMPREF9695_01935</name>
</gene>
<dbReference type="HOGENOM" id="CLU_930250_0_0_5"/>
<keyword evidence="2" id="KW-0378">Hydrolase</keyword>
<dbReference type="GO" id="GO:0016042">
    <property type="term" value="P:lipid catabolic process"/>
    <property type="evidence" value="ECO:0007669"/>
    <property type="project" value="UniProtKB-UniRule"/>
</dbReference>
<reference evidence="4 5" key="1">
    <citation type="submission" date="2012-04" db="EMBL/GenBank/DDBJ databases">
        <title>The Genome Sequence of Afipia broomeae ATCC 49717.</title>
        <authorList>
            <consortium name="The Broad Institute Genome Sequencing Platform"/>
            <person name="Earl A."/>
            <person name="Ward D."/>
            <person name="Feldgarden M."/>
            <person name="Gevers D."/>
            <person name="Huys G."/>
            <person name="Walker B."/>
            <person name="Young S.K."/>
            <person name="Zeng Q."/>
            <person name="Gargeya S."/>
            <person name="Fitzgerald M."/>
            <person name="Haas B."/>
            <person name="Abouelleil A."/>
            <person name="Alvarado L."/>
            <person name="Arachchi H.M."/>
            <person name="Berlin A."/>
            <person name="Chapman S.B."/>
            <person name="Goldberg J."/>
            <person name="Griggs A."/>
            <person name="Gujja S."/>
            <person name="Hansen M."/>
            <person name="Howarth C."/>
            <person name="Imamovic A."/>
            <person name="Larimer J."/>
            <person name="McCowen C."/>
            <person name="Montmayeur A."/>
            <person name="Murphy C."/>
            <person name="Neiman D."/>
            <person name="Pearson M."/>
            <person name="Priest M."/>
            <person name="Roberts A."/>
            <person name="Saif S."/>
            <person name="Shea T."/>
            <person name="Sisk P."/>
            <person name="Sykes S."/>
            <person name="Wortman J."/>
            <person name="Nusbaum C."/>
            <person name="Birren B."/>
        </authorList>
    </citation>
    <scope>NUCLEOTIDE SEQUENCE [LARGE SCALE GENOMIC DNA]</scope>
    <source>
        <strain evidence="4 5">ATCC 49717</strain>
    </source>
</reference>
<dbReference type="InterPro" id="IPR016035">
    <property type="entry name" value="Acyl_Trfase/lysoPLipase"/>
</dbReference>
<evidence type="ECO:0000313" key="5">
    <source>
        <dbReference type="Proteomes" id="UP000001096"/>
    </source>
</evidence>
<feature type="active site" description="Proton acceptor" evidence="2">
    <location>
        <position position="197"/>
    </location>
</feature>
<evidence type="ECO:0000259" key="3">
    <source>
        <dbReference type="PROSITE" id="PS51635"/>
    </source>
</evidence>
<evidence type="ECO:0000256" key="2">
    <source>
        <dbReference type="PROSITE-ProRule" id="PRU01161"/>
    </source>
</evidence>
<feature type="active site" description="Nucleophile" evidence="2">
    <location>
        <position position="39"/>
    </location>
</feature>
<dbReference type="AlphaFoldDB" id="K8PET9"/>
<keyword evidence="2" id="KW-0442">Lipid degradation</keyword>
<dbReference type="RefSeq" id="WP_006020655.1">
    <property type="nucleotide sequence ID" value="NZ_KB375282.1"/>
</dbReference>